<sequence length="285" mass="30740">MKNNSKGAIIISLFILTALLTTAYQFQSSFGFPYTCLDARQGKAPIAVSGNNVYVAWWGNSSGNYEVMFKSSNNGGQTFGDKINLSNSTNGTSVEADIATSGSNVYVIFADNKTGNANLYIVTSNDNGKTFNQDIKLTDNSNSSLKNNTLLSQMNSYDVKASPYEPKVAAEGNNVYIIATGGEKSSTTYETDVFLKVSNDSGKTFGKDINLSQSPGIASDRIQLEAMNDKVYVTWWDKKMDGSDEPLMRISDDGGQTFGDKITLSANTTQFNNNNTAGISFSPSS</sequence>
<evidence type="ECO:0000313" key="2">
    <source>
        <dbReference type="Proteomes" id="UP000058925"/>
    </source>
</evidence>
<name>A0A654LST5_9ARCH</name>
<dbReference type="AlphaFoldDB" id="A0A654LST5"/>
<dbReference type="EMBL" id="CP012850">
    <property type="protein sequence ID" value="ALI34275.1"/>
    <property type="molecule type" value="Genomic_DNA"/>
</dbReference>
<organism evidence="1 2">
    <name type="scientific">Candidatus Nitrosocosmicus oleophilus</name>
    <dbReference type="NCBI Taxonomy" id="1353260"/>
    <lineage>
        <taxon>Archaea</taxon>
        <taxon>Nitrososphaerota</taxon>
        <taxon>Nitrososphaeria</taxon>
        <taxon>Nitrososphaerales</taxon>
        <taxon>Nitrososphaeraceae</taxon>
        <taxon>Candidatus Nitrosocosmicus</taxon>
    </lineage>
</organism>
<evidence type="ECO:0000313" key="1">
    <source>
        <dbReference type="EMBL" id="ALI34275.1"/>
    </source>
</evidence>
<dbReference type="KEGG" id="taa:NMY3_00061"/>
<protein>
    <recommendedName>
        <fullName evidence="3">BNR/Asp-box repeat protein</fullName>
    </recommendedName>
</protein>
<keyword evidence="2" id="KW-1185">Reference proteome</keyword>
<dbReference type="SUPFAM" id="SSF50939">
    <property type="entry name" value="Sialidases"/>
    <property type="match status" value="1"/>
</dbReference>
<proteinExistence type="predicted"/>
<dbReference type="Proteomes" id="UP000058925">
    <property type="component" value="Chromosome"/>
</dbReference>
<reference evidence="2" key="1">
    <citation type="submission" date="2015-10" db="EMBL/GenBank/DDBJ databases">
        <title>Niche specialization of a soil ammonia-oxidizing archaeon, Candidatus Nitrosocosmicus oleophilus.</title>
        <authorList>
            <person name="Jung M.-Y."/>
            <person name="Rhee S.-K."/>
        </authorList>
    </citation>
    <scope>NUCLEOTIDE SEQUENCE [LARGE SCALE GENOMIC DNA]</scope>
    <source>
        <strain evidence="2">MY3</strain>
    </source>
</reference>
<accession>A0A654LST5</accession>
<evidence type="ECO:0008006" key="3">
    <source>
        <dbReference type="Google" id="ProtNLM"/>
    </source>
</evidence>
<dbReference type="Gene3D" id="2.120.10.10">
    <property type="match status" value="1"/>
</dbReference>
<dbReference type="CDD" id="cd15482">
    <property type="entry name" value="Sialidase_non-viral"/>
    <property type="match status" value="1"/>
</dbReference>
<dbReference type="InterPro" id="IPR036278">
    <property type="entry name" value="Sialidase_sf"/>
</dbReference>
<dbReference type="OrthoDB" id="2272at2157"/>
<dbReference type="RefSeq" id="WP_196816970.1">
    <property type="nucleotide sequence ID" value="NZ_CP012850.1"/>
</dbReference>
<gene>
    <name evidence="1" type="ORF">NMY3_00061</name>
</gene>
<dbReference type="GeneID" id="60420288"/>